<dbReference type="SMART" id="SM00220">
    <property type="entry name" value="S_TKc"/>
    <property type="match status" value="1"/>
</dbReference>
<feature type="region of interest" description="Disordered" evidence="1">
    <location>
        <begin position="408"/>
        <end position="471"/>
    </location>
</feature>
<dbReference type="InterPro" id="IPR050235">
    <property type="entry name" value="CK1_Ser-Thr_kinase"/>
</dbReference>
<dbReference type="GO" id="GO:0005524">
    <property type="term" value="F:ATP binding"/>
    <property type="evidence" value="ECO:0007669"/>
    <property type="project" value="InterPro"/>
</dbReference>
<sequence length="471" mass="50563">MPEPSRVTRNPKTLVVDKVTEAAESTKRDAKELEDYLTALSPFNRRWKVDRTLSSGSYGVVFLCKDIVLGYKGVVKVARHGSGHETASWEAFVMKRLTDDAKKLNIVELLDQGVLVDQHNNRLDFMVLEFCEIPVKKYLGSGICELHEHGLLHRDLKPDNMGIKSLKEPVTMLYDLGMTRMFTDSNGALRPPRTVVSFKGTVEWASGHAVKGREQTRWDDLVAWMYIAVELFDPDLTSETPYPWDANIRNTKAIRYLKSTYAPANLLLKHSPLQFYSIHTYLMCANRLLVPNYAFIANKVAEAMNEFKTEESRKTTTSPSTNVKAGQQISAPMDSKKPAAGQTPAVIDTKTAAGQNVVTAATSKAPAALGFKTTTGTGVTTMGGKTTTGTTMGGKTAAMGGKSIAMGGKTTTGTTMGGKTVAGSGVTTMGGKTAADEDDPSTSSSSAASSEGSSSTGSGVSLTSSSSDDSH</sequence>
<evidence type="ECO:0000259" key="2">
    <source>
        <dbReference type="PROSITE" id="PS50011"/>
    </source>
</evidence>
<dbReference type="WBParaSite" id="GPLIN_001119300">
    <property type="protein sequence ID" value="GPLIN_001119300"/>
    <property type="gene ID" value="GPLIN_001119300"/>
</dbReference>
<proteinExistence type="predicted"/>
<dbReference type="InterPro" id="IPR000719">
    <property type="entry name" value="Prot_kinase_dom"/>
</dbReference>
<dbReference type="PANTHER" id="PTHR11909">
    <property type="entry name" value="CASEIN KINASE-RELATED"/>
    <property type="match status" value="1"/>
</dbReference>
<evidence type="ECO:0000256" key="1">
    <source>
        <dbReference type="SAM" id="MobiDB-lite"/>
    </source>
</evidence>
<feature type="domain" description="Protein kinase" evidence="2">
    <location>
        <begin position="47"/>
        <end position="334"/>
    </location>
</feature>
<dbReference type="PROSITE" id="PS50011">
    <property type="entry name" value="PROTEIN_KINASE_DOM"/>
    <property type="match status" value="1"/>
</dbReference>
<reference evidence="3" key="1">
    <citation type="submission" date="2014-05" db="EMBL/GenBank/DDBJ databases">
        <title>The genome and life-stage specific transcriptomes of Globodera pallida elucidate key aspects of plant parasitism by a cyst nematode.</title>
        <authorList>
            <person name="Cotton J.A."/>
            <person name="Lilley C.J."/>
            <person name="Jones L.M."/>
            <person name="Kikuchi T."/>
            <person name="Reid A.J."/>
            <person name="Thorpe P."/>
            <person name="Tsai I.J."/>
            <person name="Beasley H."/>
            <person name="Blok V."/>
            <person name="Cock P.J.A."/>
            <person name="Van den Akker S.E."/>
            <person name="Holroyd N."/>
            <person name="Hunt M."/>
            <person name="Mantelin S."/>
            <person name="Naghra H."/>
            <person name="Pain A."/>
            <person name="Palomares-Rius J.E."/>
            <person name="Zarowiecki M."/>
            <person name="Berriman M."/>
            <person name="Jones J.T."/>
            <person name="Urwin P.E."/>
        </authorList>
    </citation>
    <scope>NUCLEOTIDE SEQUENCE [LARGE SCALE GENOMIC DNA]</scope>
    <source>
        <strain evidence="3">Lindley</strain>
    </source>
</reference>
<name>A0A183CE89_GLOPA</name>
<dbReference type="GO" id="GO:0004672">
    <property type="term" value="F:protein kinase activity"/>
    <property type="evidence" value="ECO:0007669"/>
    <property type="project" value="InterPro"/>
</dbReference>
<feature type="compositionally biased region" description="Low complexity" evidence="1">
    <location>
        <begin position="408"/>
        <end position="419"/>
    </location>
</feature>
<feature type="compositionally biased region" description="Low complexity" evidence="1">
    <location>
        <begin position="441"/>
        <end position="471"/>
    </location>
</feature>
<accession>A0A183CE89</accession>
<keyword evidence="3" id="KW-1185">Reference proteome</keyword>
<organism evidence="3 4">
    <name type="scientific">Globodera pallida</name>
    <name type="common">Potato cyst nematode worm</name>
    <name type="synonym">Heterodera pallida</name>
    <dbReference type="NCBI Taxonomy" id="36090"/>
    <lineage>
        <taxon>Eukaryota</taxon>
        <taxon>Metazoa</taxon>
        <taxon>Ecdysozoa</taxon>
        <taxon>Nematoda</taxon>
        <taxon>Chromadorea</taxon>
        <taxon>Rhabditida</taxon>
        <taxon>Tylenchina</taxon>
        <taxon>Tylenchomorpha</taxon>
        <taxon>Tylenchoidea</taxon>
        <taxon>Heteroderidae</taxon>
        <taxon>Heteroderinae</taxon>
        <taxon>Globodera</taxon>
    </lineage>
</organism>
<dbReference type="AlphaFoldDB" id="A0A183CE89"/>
<feature type="compositionally biased region" description="Polar residues" evidence="1">
    <location>
        <begin position="315"/>
        <end position="330"/>
    </location>
</feature>
<evidence type="ECO:0000313" key="4">
    <source>
        <dbReference type="WBParaSite" id="GPLIN_001119300"/>
    </source>
</evidence>
<protein>
    <submittedName>
        <fullName evidence="4">Protein kinase domain-containing protein</fullName>
    </submittedName>
</protein>
<dbReference type="Gene3D" id="1.10.510.10">
    <property type="entry name" value="Transferase(Phosphotransferase) domain 1"/>
    <property type="match status" value="1"/>
</dbReference>
<reference evidence="4" key="2">
    <citation type="submission" date="2016-06" db="UniProtKB">
        <authorList>
            <consortium name="WormBaseParasite"/>
        </authorList>
    </citation>
    <scope>IDENTIFICATION</scope>
</reference>
<dbReference type="Pfam" id="PF00069">
    <property type="entry name" value="Pkinase"/>
    <property type="match status" value="1"/>
</dbReference>
<evidence type="ECO:0000313" key="3">
    <source>
        <dbReference type="Proteomes" id="UP000050741"/>
    </source>
</evidence>
<feature type="region of interest" description="Disordered" evidence="1">
    <location>
        <begin position="310"/>
        <end position="341"/>
    </location>
</feature>
<dbReference type="SUPFAM" id="SSF56112">
    <property type="entry name" value="Protein kinase-like (PK-like)"/>
    <property type="match status" value="1"/>
</dbReference>
<dbReference type="InterPro" id="IPR011009">
    <property type="entry name" value="Kinase-like_dom_sf"/>
</dbReference>
<dbReference type="Proteomes" id="UP000050741">
    <property type="component" value="Unassembled WGS sequence"/>
</dbReference>